<dbReference type="Proteomes" id="UP001589789">
    <property type="component" value="Unassembled WGS sequence"/>
</dbReference>
<dbReference type="PANTHER" id="PTHR28259:SF1">
    <property type="entry name" value="FLUORIDE EXPORT PROTEIN 1-RELATED"/>
    <property type="match status" value="1"/>
</dbReference>
<keyword evidence="12" id="KW-0813">Transport</keyword>
<evidence type="ECO:0000256" key="2">
    <source>
        <dbReference type="ARBA" id="ARBA00022475"/>
    </source>
</evidence>
<evidence type="ECO:0000256" key="1">
    <source>
        <dbReference type="ARBA" id="ARBA00004651"/>
    </source>
</evidence>
<dbReference type="Pfam" id="PF02537">
    <property type="entry name" value="CRCB"/>
    <property type="match status" value="1"/>
</dbReference>
<gene>
    <name evidence="12 13" type="primary">crcB</name>
    <name evidence="12" type="synonym">fluC</name>
    <name evidence="13" type="ORF">ACFFIC_19845</name>
</gene>
<keyword evidence="5 12" id="KW-1133">Transmembrane helix</keyword>
<evidence type="ECO:0000256" key="8">
    <source>
        <dbReference type="ARBA" id="ARBA00023136"/>
    </source>
</evidence>
<keyword evidence="8 12" id="KW-0472">Membrane</keyword>
<evidence type="ECO:0000256" key="4">
    <source>
        <dbReference type="ARBA" id="ARBA00022692"/>
    </source>
</evidence>
<dbReference type="PANTHER" id="PTHR28259">
    <property type="entry name" value="FLUORIDE EXPORT PROTEIN 1-RELATED"/>
    <property type="match status" value="1"/>
</dbReference>
<proteinExistence type="inferred from homology"/>
<reference evidence="13 14" key="1">
    <citation type="submission" date="2024-09" db="EMBL/GenBank/DDBJ databases">
        <authorList>
            <person name="Sun Q."/>
            <person name="Mori K."/>
        </authorList>
    </citation>
    <scope>NUCLEOTIDE SEQUENCE [LARGE SCALE GENOMIC DNA]</scope>
    <source>
        <strain evidence="13 14">CCM 7468</strain>
    </source>
</reference>
<feature type="binding site" evidence="12">
    <location>
        <position position="80"/>
    </location>
    <ligand>
        <name>Na(+)</name>
        <dbReference type="ChEBI" id="CHEBI:29101"/>
        <note>structural</note>
    </ligand>
</feature>
<evidence type="ECO:0000256" key="11">
    <source>
        <dbReference type="ARBA" id="ARBA00035585"/>
    </source>
</evidence>
<keyword evidence="12" id="KW-0479">Metal-binding</keyword>
<keyword evidence="4 12" id="KW-0812">Transmembrane</keyword>
<comment type="function">
    <text evidence="12">Fluoride-specific ion channel. Important for reducing fluoride concentration in the cell, thus reducing its toxicity.</text>
</comment>
<evidence type="ECO:0000313" key="14">
    <source>
        <dbReference type="Proteomes" id="UP001589789"/>
    </source>
</evidence>
<keyword evidence="3" id="KW-0997">Cell inner membrane</keyword>
<evidence type="ECO:0000256" key="5">
    <source>
        <dbReference type="ARBA" id="ARBA00022989"/>
    </source>
</evidence>
<evidence type="ECO:0000256" key="9">
    <source>
        <dbReference type="ARBA" id="ARBA00023303"/>
    </source>
</evidence>
<keyword evidence="2 12" id="KW-1003">Cell membrane</keyword>
<accession>A0ABV6IWC4</accession>
<evidence type="ECO:0000313" key="13">
    <source>
        <dbReference type="EMBL" id="MFC0387776.1"/>
    </source>
</evidence>
<comment type="caution">
    <text evidence="13">The sequence shown here is derived from an EMBL/GenBank/DDBJ whole genome shotgun (WGS) entry which is preliminary data.</text>
</comment>
<keyword evidence="9 12" id="KW-0407">Ion channel</keyword>
<comment type="activity regulation">
    <text evidence="12">Na(+) is not transported, but it plays an essential structural role and its presence is essential for fluoride channel function.</text>
</comment>
<evidence type="ECO:0000256" key="12">
    <source>
        <dbReference type="HAMAP-Rule" id="MF_00454"/>
    </source>
</evidence>
<feature type="binding site" evidence="12">
    <location>
        <position position="83"/>
    </location>
    <ligand>
        <name>Na(+)</name>
        <dbReference type="ChEBI" id="CHEBI:29101"/>
        <note>structural</note>
    </ligand>
</feature>
<evidence type="ECO:0000256" key="6">
    <source>
        <dbReference type="ARBA" id="ARBA00023053"/>
    </source>
</evidence>
<evidence type="ECO:0000256" key="7">
    <source>
        <dbReference type="ARBA" id="ARBA00023065"/>
    </source>
</evidence>
<comment type="catalytic activity">
    <reaction evidence="11">
        <text>fluoride(in) = fluoride(out)</text>
        <dbReference type="Rhea" id="RHEA:76159"/>
        <dbReference type="ChEBI" id="CHEBI:17051"/>
    </reaction>
    <physiologicalReaction direction="left-to-right" evidence="11">
        <dbReference type="Rhea" id="RHEA:76160"/>
    </physiologicalReaction>
</comment>
<organism evidence="13 14">
    <name type="scientific">Muricoccus vinaceus</name>
    <dbReference type="NCBI Taxonomy" id="424704"/>
    <lineage>
        <taxon>Bacteria</taxon>
        <taxon>Pseudomonadati</taxon>
        <taxon>Pseudomonadota</taxon>
        <taxon>Alphaproteobacteria</taxon>
        <taxon>Acetobacterales</taxon>
        <taxon>Roseomonadaceae</taxon>
        <taxon>Muricoccus</taxon>
    </lineage>
</organism>
<dbReference type="RefSeq" id="WP_377053549.1">
    <property type="nucleotide sequence ID" value="NZ_JBHLVZ010000069.1"/>
</dbReference>
<keyword evidence="7 12" id="KW-0406">Ion transport</keyword>
<evidence type="ECO:0000256" key="3">
    <source>
        <dbReference type="ARBA" id="ARBA00022519"/>
    </source>
</evidence>
<name>A0ABV6IWC4_9PROT</name>
<dbReference type="InterPro" id="IPR003691">
    <property type="entry name" value="FluC"/>
</dbReference>
<feature type="transmembrane region" description="Helical" evidence="12">
    <location>
        <begin position="102"/>
        <end position="123"/>
    </location>
</feature>
<keyword evidence="6 12" id="KW-0915">Sodium</keyword>
<dbReference type="HAMAP" id="MF_00454">
    <property type="entry name" value="FluC"/>
    <property type="match status" value="1"/>
</dbReference>
<evidence type="ECO:0000256" key="10">
    <source>
        <dbReference type="ARBA" id="ARBA00035120"/>
    </source>
</evidence>
<feature type="transmembrane region" description="Helical" evidence="12">
    <location>
        <begin position="72"/>
        <end position="90"/>
    </location>
</feature>
<protein>
    <recommendedName>
        <fullName evidence="12">Fluoride-specific ion channel FluC</fullName>
    </recommendedName>
</protein>
<keyword evidence="14" id="KW-1185">Reference proteome</keyword>
<dbReference type="EMBL" id="JBHLVZ010000069">
    <property type="protein sequence ID" value="MFC0387776.1"/>
    <property type="molecule type" value="Genomic_DNA"/>
</dbReference>
<sequence>MNPLSAVPLLCVAAGGAVGSVLRHLVGVLALRHLGADFPWGTLAVNVAGSLVIGIVGGAVAAGAALAPEMRLFLVTGVLGGFTTFSAFSLDTGALFGRSPALAAAYLGVTIAGGLGAFAVGWFTGQRVA</sequence>
<comment type="similarity">
    <text evidence="10 12">Belongs to the fluoride channel Fluc/FEX (TC 1.A.43) family.</text>
</comment>
<feature type="transmembrane region" description="Helical" evidence="12">
    <location>
        <begin position="43"/>
        <end position="65"/>
    </location>
</feature>
<comment type="subcellular location">
    <subcellularLocation>
        <location evidence="1 12">Cell membrane</location>
        <topology evidence="1 12">Multi-pass membrane protein</topology>
    </subcellularLocation>
</comment>
<dbReference type="NCBIfam" id="TIGR00494">
    <property type="entry name" value="crcB"/>
    <property type="match status" value="1"/>
</dbReference>